<gene>
    <name evidence="1" type="ORF">D7Z94_21505</name>
</gene>
<evidence type="ECO:0000313" key="2">
    <source>
        <dbReference type="Proteomes" id="UP000276603"/>
    </source>
</evidence>
<dbReference type="OrthoDB" id="9808753at2"/>
<evidence type="ECO:0000313" key="1">
    <source>
        <dbReference type="EMBL" id="RKN77820.1"/>
    </source>
</evidence>
<keyword evidence="2" id="KW-1185">Reference proteome</keyword>
<protein>
    <submittedName>
        <fullName evidence="1">Uncharacterized protein</fullName>
    </submittedName>
</protein>
<dbReference type="Proteomes" id="UP000276603">
    <property type="component" value="Unassembled WGS sequence"/>
</dbReference>
<sequence>MKKTVFALLVFPTLIWGQTNLLDTSSWTVGTGSVGSFGVYQNDTSENERIMGTDPHGNTSVIWKGMPSGNGGQDGGWRGTFINIDHTRTYRFTVWVKKTISHDGAELFGFEANDNASQEASLNLDGSTDNSPWFNDTDLPALDTWYLMAGFAHGSNDASTTHLGALYAVDGTMIRSLTDYKFSAAAVTMREESILWGDTGGASEIYFWNPTVYEVNGQEPTISELINPGGSSGGQTVWNTSGNDIDYTAGNVGIGTTTIGAWKLAVGGKIRAEEVKVETNWADYVFAEGYNLPTLEEVEQHINERGHLINIPSAAEVKSNGIELGEMNRLLLEKIEELTLYLLQSNRTQEDLVKRIKSLEQSRKNP</sequence>
<reference evidence="1 2" key="1">
    <citation type="submission" date="2018-10" db="EMBL/GenBank/DDBJ databases">
        <title>Ulvibacterium marinum gen. nov., sp. nov., a novel marine bacterium of the family Flavobacteriaceae, isolated from a culture of the green alga Ulva prolifera.</title>
        <authorList>
            <person name="Zhang Z."/>
        </authorList>
    </citation>
    <scope>NUCLEOTIDE SEQUENCE [LARGE SCALE GENOMIC DNA]</scope>
    <source>
        <strain evidence="1 2">CCMM003</strain>
    </source>
</reference>
<dbReference type="RefSeq" id="WP_120713718.1">
    <property type="nucleotide sequence ID" value="NZ_RBCJ01000005.1"/>
</dbReference>
<dbReference type="AlphaFoldDB" id="A0A3B0BYE9"/>
<comment type="caution">
    <text evidence="1">The sequence shown here is derived from an EMBL/GenBank/DDBJ whole genome shotgun (WGS) entry which is preliminary data.</text>
</comment>
<proteinExistence type="predicted"/>
<name>A0A3B0BYE9_9FLAO</name>
<organism evidence="1 2">
    <name type="scientific">Ulvibacterium marinum</name>
    <dbReference type="NCBI Taxonomy" id="2419782"/>
    <lineage>
        <taxon>Bacteria</taxon>
        <taxon>Pseudomonadati</taxon>
        <taxon>Bacteroidota</taxon>
        <taxon>Flavobacteriia</taxon>
        <taxon>Flavobacteriales</taxon>
        <taxon>Flavobacteriaceae</taxon>
        <taxon>Ulvibacterium</taxon>
    </lineage>
</organism>
<dbReference type="EMBL" id="RBCJ01000005">
    <property type="protein sequence ID" value="RKN77820.1"/>
    <property type="molecule type" value="Genomic_DNA"/>
</dbReference>
<accession>A0A3B0BYE9</accession>